<dbReference type="EMBL" id="BGZP01000020">
    <property type="protein sequence ID" value="GBR77673.1"/>
    <property type="molecule type" value="Genomic_DNA"/>
</dbReference>
<feature type="non-terminal residue" evidence="1">
    <location>
        <position position="538"/>
    </location>
</feature>
<organism evidence="1 2">
    <name type="scientific">Candidatus Termititenax dinenymphae</name>
    <dbReference type="NCBI Taxonomy" id="2218523"/>
    <lineage>
        <taxon>Bacteria</taxon>
        <taxon>Bacillati</taxon>
        <taxon>Candidatus Margulisiibacteriota</taxon>
        <taxon>Candidatus Termititenacia</taxon>
        <taxon>Candidatus Termititenacales</taxon>
        <taxon>Candidatus Termititenacaceae</taxon>
        <taxon>Candidatus Termititenax</taxon>
    </lineage>
</organism>
<protein>
    <submittedName>
        <fullName evidence="1">Uncharacterized protein</fullName>
    </submittedName>
</protein>
<gene>
    <name evidence="1" type="ORF">RDn1_332</name>
</gene>
<evidence type="ECO:0000313" key="2">
    <source>
        <dbReference type="Proteomes" id="UP000282196"/>
    </source>
</evidence>
<name>A0A388TK43_9BACT</name>
<proteinExistence type="predicted"/>
<comment type="caution">
    <text evidence="1">The sequence shown here is derived from an EMBL/GenBank/DDBJ whole genome shotgun (WGS) entry which is preliminary data.</text>
</comment>
<sequence length="538" mass="59936">GHVSLQLHDGKYQLAQDLQIKNGYLQGQSTSLIKITAFSNAFDSISINVSATDIRVIGAGYDQLNLAMTVSSGNLYFQNLALTQGRKEIRQILTGSFPLYSLWDKTRDDQINLRLRLRGEDLVLLTPFLAGTEIASSGNIDISLRGSPDKPLLSAARLDLTNTYIGMDNPYIQGILVRRSDLRLQDNELRINNLEISLLSGEHYTPALNLSGLTRLSEWSLLNPEKIVLQTDLQIQDIKERLAISNLYAGDFELRDAGLSGDLIIPLSVEARAKTDKLIRANEPLGPLLTGSASFANGSLYLAAVDKPVKIKDEKVLSVLLNIDLGIKNDVRVLSTDSLLASNLLGQINISLRDNNPPVRINGSTNYLHIDGRIYLDDGYISFINRKFTLLSLREQEKYFQTNPARRPQDNYIEFTETDRFTMEPHLAVVAQTTVYDTQIVTGSEMLVSEDIMTVPQTITTETDYLVFIDGSIFDLSSVTFEKYKKENMAMVLDGEPYVLKDKITGQTIDQYRFQELTYAISPPLLRSALALARGTGT</sequence>
<feature type="non-terminal residue" evidence="1">
    <location>
        <position position="1"/>
    </location>
</feature>
<keyword evidence="2" id="KW-1185">Reference proteome</keyword>
<dbReference type="AlphaFoldDB" id="A0A388TK43"/>
<dbReference type="Proteomes" id="UP000282196">
    <property type="component" value="Unassembled WGS sequence"/>
</dbReference>
<reference evidence="1 2" key="1">
    <citation type="journal article" date="2019" name="ISME J.">
        <title>Genome analyses of uncultured TG2/ZB3 bacteria in 'Margulisbacteria' specifically attached to ectosymbiotic spirochetes of protists in the termite gut.</title>
        <authorList>
            <person name="Utami Y.D."/>
            <person name="Kuwahara H."/>
            <person name="Igai K."/>
            <person name="Murakami T."/>
            <person name="Sugaya K."/>
            <person name="Morikawa T."/>
            <person name="Nagura Y."/>
            <person name="Yuki M."/>
            <person name="Deevong P."/>
            <person name="Inoue T."/>
            <person name="Kihara K."/>
            <person name="Lo N."/>
            <person name="Yamada A."/>
            <person name="Ohkuma M."/>
            <person name="Hongoh Y."/>
        </authorList>
    </citation>
    <scope>NUCLEOTIDE SEQUENCE [LARGE SCALE GENOMIC DNA]</scope>
    <source>
        <strain evidence="1">RsDinE6-01</strain>
    </source>
</reference>
<accession>A0A388TK43</accession>
<evidence type="ECO:0000313" key="1">
    <source>
        <dbReference type="EMBL" id="GBR77673.1"/>
    </source>
</evidence>